<accession>A0A0S3RM97</accession>
<reference evidence="2 3" key="1">
    <citation type="journal article" date="2015" name="Sci. Rep.">
        <title>The power of single molecule real-time sequencing technology in the de novo assembly of a eukaryotic genome.</title>
        <authorList>
            <person name="Sakai H."/>
            <person name="Naito K."/>
            <person name="Ogiso-Tanaka E."/>
            <person name="Takahashi Y."/>
            <person name="Iseki K."/>
            <person name="Muto C."/>
            <person name="Satou K."/>
            <person name="Teruya K."/>
            <person name="Shiroma A."/>
            <person name="Shimoji M."/>
            <person name="Hirano T."/>
            <person name="Itoh T."/>
            <person name="Kaga A."/>
            <person name="Tomooka N."/>
        </authorList>
    </citation>
    <scope>NUCLEOTIDE SEQUENCE [LARGE SCALE GENOMIC DNA]</scope>
    <source>
        <strain evidence="3">cv. Shumari</strain>
    </source>
</reference>
<dbReference type="AlphaFoldDB" id="A0A0S3RM97"/>
<gene>
    <name evidence="2" type="primary">Vigan.03G157300</name>
    <name evidence="2" type="ORF">VIGAN_03157300</name>
</gene>
<keyword evidence="3" id="KW-1185">Reference proteome</keyword>
<feature type="region of interest" description="Disordered" evidence="1">
    <location>
        <begin position="1"/>
        <end position="40"/>
    </location>
</feature>
<dbReference type="Proteomes" id="UP000291084">
    <property type="component" value="Chromosome 3"/>
</dbReference>
<proteinExistence type="predicted"/>
<protein>
    <submittedName>
        <fullName evidence="2">Uncharacterized protein</fullName>
    </submittedName>
</protein>
<evidence type="ECO:0000256" key="1">
    <source>
        <dbReference type="SAM" id="MobiDB-lite"/>
    </source>
</evidence>
<name>A0A0S3RM97_PHAAN</name>
<feature type="compositionally biased region" description="Polar residues" evidence="1">
    <location>
        <begin position="31"/>
        <end position="40"/>
    </location>
</feature>
<sequence length="100" mass="10565">MIVSTSPPSALEAATTLPSHFPPSNGAHHFQGSSPSHHNAVTGTSSSLLCFLSLHGSGPLGFLVELQHLLMDVGQHLLKDARRTQMTASTDGCCYHEGDE</sequence>
<dbReference type="EMBL" id="AP015036">
    <property type="protein sequence ID" value="BAT81734.1"/>
    <property type="molecule type" value="Genomic_DNA"/>
</dbReference>
<organism evidence="2 3">
    <name type="scientific">Vigna angularis var. angularis</name>
    <dbReference type="NCBI Taxonomy" id="157739"/>
    <lineage>
        <taxon>Eukaryota</taxon>
        <taxon>Viridiplantae</taxon>
        <taxon>Streptophyta</taxon>
        <taxon>Embryophyta</taxon>
        <taxon>Tracheophyta</taxon>
        <taxon>Spermatophyta</taxon>
        <taxon>Magnoliopsida</taxon>
        <taxon>eudicotyledons</taxon>
        <taxon>Gunneridae</taxon>
        <taxon>Pentapetalae</taxon>
        <taxon>rosids</taxon>
        <taxon>fabids</taxon>
        <taxon>Fabales</taxon>
        <taxon>Fabaceae</taxon>
        <taxon>Papilionoideae</taxon>
        <taxon>50 kb inversion clade</taxon>
        <taxon>NPAAA clade</taxon>
        <taxon>indigoferoid/millettioid clade</taxon>
        <taxon>Phaseoleae</taxon>
        <taxon>Vigna</taxon>
    </lineage>
</organism>
<evidence type="ECO:0000313" key="2">
    <source>
        <dbReference type="EMBL" id="BAT81734.1"/>
    </source>
</evidence>
<evidence type="ECO:0000313" key="3">
    <source>
        <dbReference type="Proteomes" id="UP000291084"/>
    </source>
</evidence>